<dbReference type="Proteomes" id="UP000604046">
    <property type="component" value="Unassembled WGS sequence"/>
</dbReference>
<reference evidence="4" key="1">
    <citation type="submission" date="2021-02" db="EMBL/GenBank/DDBJ databases">
        <authorList>
            <person name="Dougan E. K."/>
            <person name="Rhodes N."/>
            <person name="Thang M."/>
            <person name="Chan C."/>
        </authorList>
    </citation>
    <scope>NUCLEOTIDE SEQUENCE</scope>
</reference>
<evidence type="ECO:0000256" key="1">
    <source>
        <dbReference type="PROSITE-ProRule" id="PRU00047"/>
    </source>
</evidence>
<comment type="caution">
    <text evidence="4">The sequence shown here is derived from an EMBL/GenBank/DDBJ whole genome shotgun (WGS) entry which is preliminary data.</text>
</comment>
<feature type="region of interest" description="Disordered" evidence="2">
    <location>
        <begin position="1782"/>
        <end position="2179"/>
    </location>
</feature>
<keyword evidence="1" id="KW-0862">Zinc</keyword>
<feature type="compositionally biased region" description="Basic and acidic residues" evidence="2">
    <location>
        <begin position="2027"/>
        <end position="2039"/>
    </location>
</feature>
<feature type="compositionally biased region" description="Basic residues" evidence="2">
    <location>
        <begin position="304"/>
        <end position="317"/>
    </location>
</feature>
<feature type="compositionally biased region" description="Low complexity" evidence="2">
    <location>
        <begin position="1944"/>
        <end position="1953"/>
    </location>
</feature>
<dbReference type="InterPro" id="IPR013103">
    <property type="entry name" value="RVT_2"/>
</dbReference>
<gene>
    <name evidence="4" type="primary">RE1</name>
    <name evidence="4" type="ORF">SNAT2548_LOCUS32786</name>
</gene>
<feature type="compositionally biased region" description="Basic and acidic residues" evidence="2">
    <location>
        <begin position="1954"/>
        <end position="1973"/>
    </location>
</feature>
<proteinExistence type="predicted"/>
<dbReference type="InterPro" id="IPR012337">
    <property type="entry name" value="RNaseH-like_sf"/>
</dbReference>
<evidence type="ECO:0000313" key="4">
    <source>
        <dbReference type="EMBL" id="CAE7574717.1"/>
    </source>
</evidence>
<evidence type="ECO:0000259" key="3">
    <source>
        <dbReference type="PROSITE" id="PS50158"/>
    </source>
</evidence>
<dbReference type="SUPFAM" id="SSF57756">
    <property type="entry name" value="Retrovirus zinc finger-like domains"/>
    <property type="match status" value="1"/>
</dbReference>
<sequence>MAQASEGTAEAAAGATGGVSHLPWQQVPKFTPGVTSVDEYSQRLRFLKELWPAEHLSLLAPRAALLVEGAAFQKVSRIKPEQLRGPDGVKYLVESLGGSWGKTTVEERYHFFEQAIFQTQQKADESNDSYIARHDAFFEELLSRGVTLEEIRAYVLLRHSLLAPEDKKRVIVEAKGDLKYQETVRAVRLLGSKFFTDFQNRSGPGNAKAMDRSKVYDIHMTTDDDTFEEVHMAMGQDEDLSDELILAHFLEANDEDAIYITEFEDQIVEAVQESELAPVFASYQEARQKLRDKAKSRGFWPIKGKMKGKGQSGKRGKGYGSWDGGRRRSLADRIANSNCKQCGAKGHWKRECPKNDAKPEATLFAQIQPTDPFQSEVLQTLPDSEPFNIDEDDSAWTQRGVSTGTGNTGVIQDFGETCFMVAPKAQGPATAPKQAVLKIASDVTFRFGNSGTLTSKFALLLPTSEDTWVRVEVIPGLSIVNLSDLLHVGDRNHRTQHGSLSSSRQHESSNILLLRRAASNRAMPTSVKQSVKKLQEKMPEVNLDEPLSAEEDVHLAEEQLTMVKYLEVEVVRPPGIANLREWGQVVIAAGKHKGKSHEKTFETDLSYSILMARKSSLSSPWALSFKNYALMRLKQMAKTEQARSTTKAEAKNIKSQGPAVMDGEESDGWKLCSPDATSHTAAPSRGSKRNSPPGASSQMPIAMSPEEIMTRRAVLERELTRLREIEDADKDSFFLTFIATKQNEVQQGTLRMIHELEVGDTPPGNNHLRKATTLYTTSRRLQQSVDTRFQTAGPDPSGRSNRMFPRERRLAKRVAMHLGTNRIQPPCVEGMPRDMPLRQTVVVKRVGGEIAMDGEIEDWHGPGYFALGESEKRELVRLHNNLGHPCTETFVRFLQERKAEPALIQGARDYSCSTCLETVPTQKLARPATIHTHRDFNDTIGMDVAYWTNSGGKKFLFTHIVDEGTLFQQASGVGRTPEEQWEFLSDHWFQWAGPCQTLYVDPAGEYNSDYWRLKLQTVGVCTNVSAGEAHWQLGRTEAHGRILKSMLSKMDHEEPILNDEGFRRCLRAAVQAKNSLSRVRGFTPEQAVLGKLSRLPASLISDNSATCHALADSDLPEGVSFRRDLQRREQARVAFIHADNDNSYRRALLRRSRHPCERYEPGDWVLYWRRHKAGSRAEQGRWYGPGQVICGDSKVVWVSHCGQLIRAAPEQLRSASLREWQGVLGKTSAESSQGAVGQGVRRVVDLAVLGGTPSRAEVESQGEVPQDVPEPLGPIAPEGVAGIEAGGTVPEVPEENAEGEQPEMEVSPVPSVGLETDMVDASNIPVPEDDEDDLLFGDSECFFAHPTQSQAWEISLHETEVPFENLPTPQQALHFVMLATEGKEIRAWLDHRLVVLGFEDPDIADIPNDAPTLGKDARQLILQKVASNRWKLINFDVSTAFLQGEGDGRKLGIRPPEELRRALNMQAQEQCQLEGGAYGRIDAPFLWFQTFKKTLEELGFVQSPFDACAFSLVSQRADGSAQVHGVLGIHVDDGIGGGDEYFRRVIDRLRGIYSFGSYDEGEFTFTGIRFRQWDDGSIEMDQERYIEKIVPIHVSRERRVNPTAMLNPEELKELRRLNGSLQYAAVHSRPDLAAKVGYLQTRVNKGQVQHLLEANRVLQEAKAHPISLMVVPIQEQHVTFCTFSDASFATSKDHNSYQGTLVVATDWRMLANREAVIIPVAWLFWEWFKNPAVDIAHPEEVLSHVPMFTCAVQHVFILAGPSDSSEDKHILVPEDLAIMSMKGKQADPTRAAEAEADSASPEAQQKPPQPEPIDAEADVTPPPSRRLRNSNGKVQPIQLSFFKASESTGTQPPTPKPKAKTAAKGKKPPTEPTPGKKGQPAKTEVAEDEPRSPPEPAAEKTDEALGKAEAKEDQRGKLVAAFNRAVPGLKHGQTVLLEEPPAPAAETAAASPDARPKESMSKRKKKDKDEKAQPDVGSSSSKKKAPEAPQPADVEAPAPPTTRPAKEAAPKRKKREEKAAQSSGSAAKEKPTQAVDAEKSAPPQPRKKREEKPPEHPGSSNVKAAPAEAAAETVDVQAPPSTETRPDKKAAAKRRKKEAKATMEPCPGTSSSKDAEAVEAEGSASPQPRKKREEKPPEDPGSSDVKAAPTEAVAQAVDVEAPPSTETRPDKKAAVKRHR</sequence>
<feature type="domain" description="CCHC-type" evidence="3">
    <location>
        <begin position="339"/>
        <end position="354"/>
    </location>
</feature>
<dbReference type="EMBL" id="CAJNDS010002725">
    <property type="protein sequence ID" value="CAE7574717.1"/>
    <property type="molecule type" value="Genomic_DNA"/>
</dbReference>
<evidence type="ECO:0000313" key="5">
    <source>
        <dbReference type="Proteomes" id="UP000604046"/>
    </source>
</evidence>
<feature type="compositionally biased region" description="Low complexity" evidence="2">
    <location>
        <begin position="1797"/>
        <end position="1806"/>
    </location>
</feature>
<name>A0A812UKG3_9DINO</name>
<dbReference type="PROSITE" id="PS50158">
    <property type="entry name" value="ZF_CCHC"/>
    <property type="match status" value="1"/>
</dbReference>
<keyword evidence="1" id="KW-0479">Metal-binding</keyword>
<evidence type="ECO:0000256" key="2">
    <source>
        <dbReference type="SAM" id="MobiDB-lite"/>
    </source>
</evidence>
<feature type="compositionally biased region" description="Polar residues" evidence="2">
    <location>
        <begin position="689"/>
        <end position="699"/>
    </location>
</feature>
<dbReference type="Gene3D" id="4.10.60.10">
    <property type="entry name" value="Zinc finger, CCHC-type"/>
    <property type="match status" value="1"/>
</dbReference>
<feature type="compositionally biased region" description="Basic residues" evidence="2">
    <location>
        <begin position="1857"/>
        <end position="1867"/>
    </location>
</feature>
<dbReference type="SUPFAM" id="SSF53098">
    <property type="entry name" value="Ribonuclease H-like"/>
    <property type="match status" value="1"/>
</dbReference>
<dbReference type="InterPro" id="IPR036875">
    <property type="entry name" value="Znf_CCHC_sf"/>
</dbReference>
<dbReference type="InterPro" id="IPR001878">
    <property type="entry name" value="Znf_CCHC"/>
</dbReference>
<keyword evidence="1" id="KW-0863">Zinc-finger</keyword>
<dbReference type="GO" id="GO:0003676">
    <property type="term" value="F:nucleic acid binding"/>
    <property type="evidence" value="ECO:0007669"/>
    <property type="project" value="InterPro"/>
</dbReference>
<keyword evidence="5" id="KW-1185">Reference proteome</keyword>
<feature type="region of interest" description="Disordered" evidence="2">
    <location>
        <begin position="640"/>
        <end position="706"/>
    </location>
</feature>
<dbReference type="OrthoDB" id="444394at2759"/>
<dbReference type="InterPro" id="IPR036397">
    <property type="entry name" value="RNaseH_sf"/>
</dbReference>
<dbReference type="GO" id="GO:0008270">
    <property type="term" value="F:zinc ion binding"/>
    <property type="evidence" value="ECO:0007669"/>
    <property type="project" value="UniProtKB-KW"/>
</dbReference>
<dbReference type="Pfam" id="PF07727">
    <property type="entry name" value="RVT_2"/>
    <property type="match status" value="1"/>
</dbReference>
<feature type="region of interest" description="Disordered" evidence="2">
    <location>
        <begin position="301"/>
        <end position="326"/>
    </location>
</feature>
<organism evidence="4 5">
    <name type="scientific">Symbiodinium natans</name>
    <dbReference type="NCBI Taxonomy" id="878477"/>
    <lineage>
        <taxon>Eukaryota</taxon>
        <taxon>Sar</taxon>
        <taxon>Alveolata</taxon>
        <taxon>Dinophyceae</taxon>
        <taxon>Suessiales</taxon>
        <taxon>Symbiodiniaceae</taxon>
        <taxon>Symbiodinium</taxon>
    </lineage>
</organism>
<feature type="compositionally biased region" description="Basic and acidic residues" evidence="2">
    <location>
        <begin position="1884"/>
        <end position="1916"/>
    </location>
</feature>
<protein>
    <submittedName>
        <fullName evidence="4">RE1 protein</fullName>
    </submittedName>
</protein>
<feature type="compositionally biased region" description="Basic and acidic residues" evidence="2">
    <location>
        <begin position="1784"/>
        <end position="1793"/>
    </location>
</feature>
<dbReference type="Gene3D" id="3.30.420.10">
    <property type="entry name" value="Ribonuclease H-like superfamily/Ribonuclease H"/>
    <property type="match status" value="1"/>
</dbReference>
<accession>A0A812UKG3</accession>